<sequence length="49" mass="5559">MNVRTHEHTHQEASSKLQVFTPATAGFSLSNHWQKTNRKPTTKNVKLNG</sequence>
<evidence type="ECO:0000313" key="2">
    <source>
        <dbReference type="EMBL" id="KOH47108.1"/>
    </source>
</evidence>
<gene>
    <name evidence="2" type="ORF">NC99_00740</name>
</gene>
<accession>A0A0L8VFF7</accession>
<evidence type="ECO:0000313" key="3">
    <source>
        <dbReference type="Proteomes" id="UP000036958"/>
    </source>
</evidence>
<dbReference type="Proteomes" id="UP000036958">
    <property type="component" value="Unassembled WGS sequence"/>
</dbReference>
<comment type="caution">
    <text evidence="2">The sequence shown here is derived from an EMBL/GenBank/DDBJ whole genome shotgun (WGS) entry which is preliminary data.</text>
</comment>
<organism evidence="2 3">
    <name type="scientific">Sunxiuqinia dokdonensis</name>
    <dbReference type="NCBI Taxonomy" id="1409788"/>
    <lineage>
        <taxon>Bacteria</taxon>
        <taxon>Pseudomonadati</taxon>
        <taxon>Bacteroidota</taxon>
        <taxon>Bacteroidia</taxon>
        <taxon>Marinilabiliales</taxon>
        <taxon>Prolixibacteraceae</taxon>
        <taxon>Sunxiuqinia</taxon>
    </lineage>
</organism>
<reference evidence="3" key="1">
    <citation type="submission" date="2015-07" db="EMBL/GenBank/DDBJ databases">
        <title>Genome sequencing of Sunxiuqinia dokdonensis strain SK.</title>
        <authorList>
            <person name="Ahn S."/>
            <person name="Kim B.-C."/>
        </authorList>
    </citation>
    <scope>NUCLEOTIDE SEQUENCE [LARGE SCALE GENOMIC DNA]</scope>
    <source>
        <strain evidence="3">SK</strain>
    </source>
</reference>
<keyword evidence="3" id="KW-1185">Reference proteome</keyword>
<dbReference type="STRING" id="1409788.NC99_00740"/>
<dbReference type="AlphaFoldDB" id="A0A0L8VFF7"/>
<evidence type="ECO:0000256" key="1">
    <source>
        <dbReference type="SAM" id="MobiDB-lite"/>
    </source>
</evidence>
<dbReference type="EMBL" id="LGIA01000005">
    <property type="protein sequence ID" value="KOH47108.1"/>
    <property type="molecule type" value="Genomic_DNA"/>
</dbReference>
<name>A0A0L8VFF7_9BACT</name>
<feature type="region of interest" description="Disordered" evidence="1">
    <location>
        <begin position="30"/>
        <end position="49"/>
    </location>
</feature>
<protein>
    <submittedName>
        <fullName evidence="2">Uncharacterized protein</fullName>
    </submittedName>
</protein>
<proteinExistence type="predicted"/>